<proteinExistence type="predicted"/>
<dbReference type="PATRIC" id="fig|66430.4.peg.458"/>
<evidence type="ECO:0000313" key="6">
    <source>
        <dbReference type="Proteomes" id="UP000035932"/>
    </source>
</evidence>
<dbReference type="SUPFAM" id="SSF46689">
    <property type="entry name" value="Homeodomain-like"/>
    <property type="match status" value="2"/>
</dbReference>
<dbReference type="Pfam" id="PF12833">
    <property type="entry name" value="HTH_18"/>
    <property type="match status" value="1"/>
</dbReference>
<dbReference type="Proteomes" id="UP000035932">
    <property type="component" value="Unassembled WGS sequence"/>
</dbReference>
<evidence type="ECO:0000313" key="5">
    <source>
        <dbReference type="EMBL" id="KMO95211.1"/>
    </source>
</evidence>
<gene>
    <name evidence="5" type="ORF">ACS04_24835</name>
</gene>
<dbReference type="InterPro" id="IPR009057">
    <property type="entry name" value="Homeodomain-like_sf"/>
</dbReference>
<reference evidence="5 6" key="1">
    <citation type="submission" date="2015-06" db="EMBL/GenBank/DDBJ databases">
        <title>Recapitulation of the evolution of biosynthetic gene clusters reveals hidden chemical diversity on bacterial genomes.</title>
        <authorList>
            <person name="Cruz-Morales P."/>
            <person name="Martinez-Guerrero C."/>
            <person name="Morales-Escalante M.A."/>
            <person name="Yanez-Guerra L.A."/>
            <person name="Kopp J.F."/>
            <person name="Feldmann J."/>
            <person name="Ramos-Aboites H.E."/>
            <person name="Barona-Gomez F."/>
        </authorList>
    </citation>
    <scope>NUCLEOTIDE SEQUENCE [LARGE SCALE GENOMIC DNA]</scope>
    <source>
        <strain evidence="5 6">ATCC 31245</strain>
    </source>
</reference>
<keyword evidence="2" id="KW-0238">DNA-binding</keyword>
<keyword evidence="3" id="KW-0804">Transcription</keyword>
<dbReference type="RefSeq" id="WP_048478975.1">
    <property type="nucleotide sequence ID" value="NZ_JBIRUD010000001.1"/>
</dbReference>
<dbReference type="InterPro" id="IPR035418">
    <property type="entry name" value="AraC-bd_2"/>
</dbReference>
<dbReference type="InterPro" id="IPR018060">
    <property type="entry name" value="HTH_AraC"/>
</dbReference>
<dbReference type="PANTHER" id="PTHR46796:SF12">
    <property type="entry name" value="HTH-TYPE DNA-BINDING TRANSCRIPTIONAL ACTIVATOR EUTR"/>
    <property type="match status" value="1"/>
</dbReference>
<evidence type="ECO:0000256" key="1">
    <source>
        <dbReference type="ARBA" id="ARBA00023015"/>
    </source>
</evidence>
<name>A0A0J7ADB6_9ACTN</name>
<dbReference type="OrthoDB" id="5464689at2"/>
<evidence type="ECO:0000259" key="4">
    <source>
        <dbReference type="PROSITE" id="PS01124"/>
    </source>
</evidence>
<sequence length="330" mass="34859">MRRNSPAGSPGRTSFRITDLEAARDWMRNAYGTSLRMRSPAPNGTFSYSRTLAGPVTLSTLALAAEYAYASEPLDAVAITHVVSGRMHRECADDALAAGPGDVLAISQPDQPYTGRVEGAELHAVSLPRRLVEDAAGRRPGRPAPPLRFTRFTPVSPALAQQWKKAVAYLESDVLAGPAAGEPLVLDAAARMIAAHVLTTFPNTAHPAPVLADTRDATSETVRRAVAFIESAPDAEIGLTEMAAAAGVTPRALQYAFRRHAGTTPTAYLRRVRLDLAHADLLAAGPADGVGVAAIAHRWGFHHLGRFAAAYRAAYGHAPSHTLGESGPAT</sequence>
<dbReference type="GO" id="GO:0043565">
    <property type="term" value="F:sequence-specific DNA binding"/>
    <property type="evidence" value="ECO:0007669"/>
    <property type="project" value="InterPro"/>
</dbReference>
<evidence type="ECO:0000256" key="2">
    <source>
        <dbReference type="ARBA" id="ARBA00023125"/>
    </source>
</evidence>
<dbReference type="GO" id="GO:0003700">
    <property type="term" value="F:DNA-binding transcription factor activity"/>
    <property type="evidence" value="ECO:0007669"/>
    <property type="project" value="InterPro"/>
</dbReference>
<dbReference type="SMART" id="SM00342">
    <property type="entry name" value="HTH_ARAC"/>
    <property type="match status" value="1"/>
</dbReference>
<dbReference type="InterPro" id="IPR050204">
    <property type="entry name" value="AraC_XylS_family_regulators"/>
</dbReference>
<dbReference type="Gene3D" id="1.10.10.60">
    <property type="entry name" value="Homeodomain-like"/>
    <property type="match status" value="1"/>
</dbReference>
<keyword evidence="6" id="KW-1185">Reference proteome</keyword>
<evidence type="ECO:0000256" key="3">
    <source>
        <dbReference type="ARBA" id="ARBA00023163"/>
    </source>
</evidence>
<dbReference type="AlphaFoldDB" id="A0A0J7ADB6"/>
<accession>A0A0J7ADB6</accession>
<comment type="caution">
    <text evidence="5">The sequence shown here is derived from an EMBL/GenBank/DDBJ whole genome shotgun (WGS) entry which is preliminary data.</text>
</comment>
<dbReference type="PROSITE" id="PS01124">
    <property type="entry name" value="HTH_ARAC_FAMILY_2"/>
    <property type="match status" value="1"/>
</dbReference>
<dbReference type="EMBL" id="LFML01000108">
    <property type="protein sequence ID" value="KMO95211.1"/>
    <property type="molecule type" value="Genomic_DNA"/>
</dbReference>
<keyword evidence="1" id="KW-0805">Transcription regulation</keyword>
<dbReference type="Pfam" id="PF14525">
    <property type="entry name" value="AraC_binding_2"/>
    <property type="match status" value="1"/>
</dbReference>
<dbReference type="STRING" id="66430.ACS04_24835"/>
<protein>
    <recommendedName>
        <fullName evidence="4">HTH araC/xylS-type domain-containing protein</fullName>
    </recommendedName>
</protein>
<dbReference type="PANTHER" id="PTHR46796">
    <property type="entry name" value="HTH-TYPE TRANSCRIPTIONAL ACTIVATOR RHAS-RELATED"/>
    <property type="match status" value="1"/>
</dbReference>
<organism evidence="5 6">
    <name type="scientific">Streptomyces roseus</name>
    <dbReference type="NCBI Taxonomy" id="66430"/>
    <lineage>
        <taxon>Bacteria</taxon>
        <taxon>Bacillati</taxon>
        <taxon>Actinomycetota</taxon>
        <taxon>Actinomycetes</taxon>
        <taxon>Kitasatosporales</taxon>
        <taxon>Streptomycetaceae</taxon>
        <taxon>Streptomyces</taxon>
    </lineage>
</organism>
<feature type="domain" description="HTH araC/xylS-type" evidence="4">
    <location>
        <begin position="223"/>
        <end position="325"/>
    </location>
</feature>